<comment type="caution">
    <text evidence="1">The sequence shown here is derived from an EMBL/GenBank/DDBJ whole genome shotgun (WGS) entry which is preliminary data.</text>
</comment>
<protein>
    <submittedName>
        <fullName evidence="1">Uncharacterized protein</fullName>
    </submittedName>
</protein>
<sequence length="207" mass="23161">MNDGVTCANNWWAVTSGRLSRRQEASKVWCCRRQHSLDESPLFAEATTVVWLNLAGFIDGRHSLAGSACVTSLRFYDFPRMLPLYPLAFEAVPCSYPARGRQACATRGMFNSSVQWRNTTGNVACHAAWQVWCLPINSCRRGSPRRQNCTGTGSTLPHPLGRRMKLMPEGGKNVNFCESTCRKKTISGKKDDLMQKFGRARPPMTPK</sequence>
<organism evidence="1 2">
    <name type="scientific">Protopolystoma xenopodis</name>
    <dbReference type="NCBI Taxonomy" id="117903"/>
    <lineage>
        <taxon>Eukaryota</taxon>
        <taxon>Metazoa</taxon>
        <taxon>Spiralia</taxon>
        <taxon>Lophotrochozoa</taxon>
        <taxon>Platyhelminthes</taxon>
        <taxon>Monogenea</taxon>
        <taxon>Polyopisthocotylea</taxon>
        <taxon>Polystomatidea</taxon>
        <taxon>Polystomatidae</taxon>
        <taxon>Protopolystoma</taxon>
    </lineage>
</organism>
<name>A0A448WCG0_9PLAT</name>
<dbReference type="Proteomes" id="UP000784294">
    <property type="component" value="Unassembled WGS sequence"/>
</dbReference>
<gene>
    <name evidence="1" type="ORF">PXEA_LOCUS1782</name>
</gene>
<evidence type="ECO:0000313" key="2">
    <source>
        <dbReference type="Proteomes" id="UP000784294"/>
    </source>
</evidence>
<reference evidence="1" key="1">
    <citation type="submission" date="2018-11" db="EMBL/GenBank/DDBJ databases">
        <authorList>
            <consortium name="Pathogen Informatics"/>
        </authorList>
    </citation>
    <scope>NUCLEOTIDE SEQUENCE</scope>
</reference>
<keyword evidence="2" id="KW-1185">Reference proteome</keyword>
<accession>A0A448WCG0</accession>
<dbReference type="EMBL" id="CAAALY010003707">
    <property type="protein sequence ID" value="VEL08342.1"/>
    <property type="molecule type" value="Genomic_DNA"/>
</dbReference>
<dbReference type="AlphaFoldDB" id="A0A448WCG0"/>
<proteinExistence type="predicted"/>
<evidence type="ECO:0000313" key="1">
    <source>
        <dbReference type="EMBL" id="VEL08342.1"/>
    </source>
</evidence>